<keyword evidence="3" id="KW-1185">Reference proteome</keyword>
<evidence type="ECO:0000256" key="1">
    <source>
        <dbReference type="SAM" id="MobiDB-lite"/>
    </source>
</evidence>
<reference evidence="3" key="1">
    <citation type="journal article" date="2019" name="Int. J. Syst. Evol. Microbiol.">
        <title>The Global Catalogue of Microorganisms (GCM) 10K type strain sequencing project: providing services to taxonomists for standard genome sequencing and annotation.</title>
        <authorList>
            <consortium name="The Broad Institute Genomics Platform"/>
            <consortium name="The Broad Institute Genome Sequencing Center for Infectious Disease"/>
            <person name="Wu L."/>
            <person name="Ma J."/>
        </authorList>
    </citation>
    <scope>NUCLEOTIDE SEQUENCE [LARGE SCALE GENOMIC DNA]</scope>
    <source>
        <strain evidence="3">JCM 17137</strain>
    </source>
</reference>
<gene>
    <name evidence="2" type="ORF">GCM10022402_43290</name>
</gene>
<dbReference type="Proteomes" id="UP001500908">
    <property type="component" value="Unassembled WGS sequence"/>
</dbReference>
<evidence type="ECO:0000313" key="3">
    <source>
        <dbReference type="Proteomes" id="UP001500908"/>
    </source>
</evidence>
<evidence type="ECO:0000313" key="2">
    <source>
        <dbReference type="EMBL" id="GAA3760777.1"/>
    </source>
</evidence>
<sequence length="83" mass="8930">MSLVCANPVVMGTMRTTAALCLRPLRALTAPEREDVIEEPWPCAAAPRPPPPTMSSSRSRGRAEPAFRRTAAGDWFAPLTAVP</sequence>
<proteinExistence type="predicted"/>
<organism evidence="2 3">
    <name type="scientific">Salinactinospora qingdaonensis</name>
    <dbReference type="NCBI Taxonomy" id="702744"/>
    <lineage>
        <taxon>Bacteria</taxon>
        <taxon>Bacillati</taxon>
        <taxon>Actinomycetota</taxon>
        <taxon>Actinomycetes</taxon>
        <taxon>Streptosporangiales</taxon>
        <taxon>Nocardiopsidaceae</taxon>
        <taxon>Salinactinospora</taxon>
    </lineage>
</organism>
<name>A0ABP7GB92_9ACTN</name>
<accession>A0ABP7GB92</accession>
<protein>
    <submittedName>
        <fullName evidence="2">Uncharacterized protein</fullName>
    </submittedName>
</protein>
<comment type="caution">
    <text evidence="2">The sequence shown here is derived from an EMBL/GenBank/DDBJ whole genome shotgun (WGS) entry which is preliminary data.</text>
</comment>
<feature type="region of interest" description="Disordered" evidence="1">
    <location>
        <begin position="39"/>
        <end position="66"/>
    </location>
</feature>
<dbReference type="EMBL" id="BAABDD010000031">
    <property type="protein sequence ID" value="GAA3760777.1"/>
    <property type="molecule type" value="Genomic_DNA"/>
</dbReference>